<keyword evidence="1" id="KW-1133">Transmembrane helix</keyword>
<keyword evidence="1" id="KW-0812">Transmembrane</keyword>
<dbReference type="RefSeq" id="WP_200593291.1">
    <property type="nucleotide sequence ID" value="NZ_JAEPBG010000006.1"/>
</dbReference>
<sequence>MDLETCWYEVSPYMYIAGGTASIFYAEAPMARLPGLLLIAAAATIIRLRWRHRRAEVAKIPRAHDVDQGKADLPGVSHRRR</sequence>
<evidence type="ECO:0000256" key="1">
    <source>
        <dbReference type="SAM" id="Phobius"/>
    </source>
</evidence>
<dbReference type="AlphaFoldDB" id="A0A934SZX7"/>
<comment type="caution">
    <text evidence="2">The sequence shown here is derived from an EMBL/GenBank/DDBJ whole genome shotgun (WGS) entry which is preliminary data.</text>
</comment>
<keyword evidence="1" id="KW-0472">Membrane</keyword>
<accession>A0A934SZX7</accession>
<gene>
    <name evidence="2" type="ORF">JJB74_16085</name>
</gene>
<dbReference type="Proteomes" id="UP000622890">
    <property type="component" value="Unassembled WGS sequence"/>
</dbReference>
<dbReference type="EMBL" id="JAEPBG010000006">
    <property type="protein sequence ID" value="MBK4736142.1"/>
    <property type="molecule type" value="Genomic_DNA"/>
</dbReference>
<reference evidence="2" key="1">
    <citation type="submission" date="2021-01" db="EMBL/GenBank/DDBJ databases">
        <title>Genome sequence of strain Noviherbaspirillum sp. DKR-6.</title>
        <authorList>
            <person name="Chaudhary D.K."/>
        </authorList>
    </citation>
    <scope>NUCLEOTIDE SEQUENCE</scope>
    <source>
        <strain evidence="2">DKR-6</strain>
    </source>
</reference>
<evidence type="ECO:0000313" key="3">
    <source>
        <dbReference type="Proteomes" id="UP000622890"/>
    </source>
</evidence>
<name>A0A934SZX7_9BURK</name>
<keyword evidence="3" id="KW-1185">Reference proteome</keyword>
<evidence type="ECO:0000313" key="2">
    <source>
        <dbReference type="EMBL" id="MBK4736142.1"/>
    </source>
</evidence>
<protein>
    <submittedName>
        <fullName evidence="2">Uncharacterized protein</fullName>
    </submittedName>
</protein>
<organism evidence="2 3">
    <name type="scientific">Noviherbaspirillum pedocola</name>
    <dbReference type="NCBI Taxonomy" id="2801341"/>
    <lineage>
        <taxon>Bacteria</taxon>
        <taxon>Pseudomonadati</taxon>
        <taxon>Pseudomonadota</taxon>
        <taxon>Betaproteobacteria</taxon>
        <taxon>Burkholderiales</taxon>
        <taxon>Oxalobacteraceae</taxon>
        <taxon>Noviherbaspirillum</taxon>
    </lineage>
</organism>
<feature type="transmembrane region" description="Helical" evidence="1">
    <location>
        <begin position="31"/>
        <end position="50"/>
    </location>
</feature>
<proteinExistence type="predicted"/>